<reference evidence="2" key="1">
    <citation type="submission" date="2019-08" db="EMBL/GenBank/DDBJ databases">
        <authorList>
            <person name="Kucharzyk K."/>
            <person name="Murdoch R.W."/>
            <person name="Higgins S."/>
            <person name="Loffler F."/>
        </authorList>
    </citation>
    <scope>NUCLEOTIDE SEQUENCE</scope>
</reference>
<protein>
    <submittedName>
        <fullName evidence="2">Sensor kinase CckA</fullName>
    </submittedName>
</protein>
<dbReference type="PROSITE" id="PS50109">
    <property type="entry name" value="HIS_KIN"/>
    <property type="match status" value="1"/>
</dbReference>
<dbReference type="InterPro" id="IPR005467">
    <property type="entry name" value="His_kinase_dom"/>
</dbReference>
<organism evidence="2">
    <name type="scientific">bioreactor metagenome</name>
    <dbReference type="NCBI Taxonomy" id="1076179"/>
    <lineage>
        <taxon>unclassified sequences</taxon>
        <taxon>metagenomes</taxon>
        <taxon>ecological metagenomes</taxon>
    </lineage>
</organism>
<comment type="caution">
    <text evidence="2">The sequence shown here is derived from an EMBL/GenBank/DDBJ whole genome shotgun (WGS) entry which is preliminary data.</text>
</comment>
<dbReference type="InterPro" id="IPR036890">
    <property type="entry name" value="HATPase_C_sf"/>
</dbReference>
<dbReference type="PANTHER" id="PTHR43065">
    <property type="entry name" value="SENSOR HISTIDINE KINASE"/>
    <property type="match status" value="1"/>
</dbReference>
<evidence type="ECO:0000313" key="2">
    <source>
        <dbReference type="EMBL" id="MPN16627.1"/>
    </source>
</evidence>
<proteinExistence type="predicted"/>
<dbReference type="Gene3D" id="3.30.565.10">
    <property type="entry name" value="Histidine kinase-like ATPase, C-terminal domain"/>
    <property type="match status" value="1"/>
</dbReference>
<keyword evidence="2" id="KW-0418">Kinase</keyword>
<dbReference type="InterPro" id="IPR003594">
    <property type="entry name" value="HATPase_dom"/>
</dbReference>
<dbReference type="SUPFAM" id="SSF55874">
    <property type="entry name" value="ATPase domain of HSP90 chaperone/DNA topoisomerase II/histidine kinase"/>
    <property type="match status" value="1"/>
</dbReference>
<dbReference type="AlphaFoldDB" id="A0A645FQC2"/>
<keyword evidence="2" id="KW-0808">Transferase</keyword>
<accession>A0A645FQC2</accession>
<dbReference type="InterPro" id="IPR004358">
    <property type="entry name" value="Sig_transdc_His_kin-like_C"/>
</dbReference>
<feature type="domain" description="Histidine kinase" evidence="1">
    <location>
        <begin position="1"/>
        <end position="99"/>
    </location>
</feature>
<dbReference type="PANTHER" id="PTHR43065:SF50">
    <property type="entry name" value="HISTIDINE KINASE"/>
    <property type="match status" value="1"/>
</dbReference>
<dbReference type="PRINTS" id="PR00344">
    <property type="entry name" value="BCTRLSENSOR"/>
</dbReference>
<dbReference type="EMBL" id="VSSQ01063619">
    <property type="protein sequence ID" value="MPN16627.1"/>
    <property type="molecule type" value="Genomic_DNA"/>
</dbReference>
<dbReference type="Pfam" id="PF02518">
    <property type="entry name" value="HATPase_c"/>
    <property type="match status" value="1"/>
</dbReference>
<gene>
    <name evidence="2" type="primary">cckA_5</name>
    <name evidence="2" type="ORF">SDC9_163972</name>
</gene>
<dbReference type="SMART" id="SM00387">
    <property type="entry name" value="HATPase_c"/>
    <property type="match status" value="1"/>
</dbReference>
<evidence type="ECO:0000259" key="1">
    <source>
        <dbReference type="PROSITE" id="PS50109"/>
    </source>
</evidence>
<sequence>MNRLVNAAHAIEERGTITLRTGFDENEVWVEVEDTGCGIRPENLKRVFEPFFTTKPVGKGTGLGLSLAYGIVQRHRGRLEVHSEVGKGTTFRLTLPYMDSPKKQGN</sequence>
<name>A0A645FQC2_9ZZZZ</name>
<dbReference type="GO" id="GO:0016301">
    <property type="term" value="F:kinase activity"/>
    <property type="evidence" value="ECO:0007669"/>
    <property type="project" value="UniProtKB-KW"/>
</dbReference>